<feature type="non-terminal residue" evidence="1">
    <location>
        <position position="41"/>
    </location>
</feature>
<sequence length="41" mass="4319">MGKWCASCQRGKSEGEWGCFRQIDRPAVMVTADGLCGGAVG</sequence>
<name>A0A3B1DFW9_9ZZZZ</name>
<dbReference type="AlphaFoldDB" id="A0A3B1DFW9"/>
<organism evidence="1">
    <name type="scientific">hydrothermal vent metagenome</name>
    <dbReference type="NCBI Taxonomy" id="652676"/>
    <lineage>
        <taxon>unclassified sequences</taxon>
        <taxon>metagenomes</taxon>
        <taxon>ecological metagenomes</taxon>
    </lineage>
</organism>
<dbReference type="EMBL" id="UOGK01000281">
    <property type="protein sequence ID" value="VAX39692.1"/>
    <property type="molecule type" value="Genomic_DNA"/>
</dbReference>
<evidence type="ECO:0000313" key="1">
    <source>
        <dbReference type="EMBL" id="VAX39692.1"/>
    </source>
</evidence>
<gene>
    <name evidence="1" type="ORF">MNBD_PLANCTO03-201</name>
</gene>
<protein>
    <submittedName>
        <fullName evidence="1">Uncharacterized protein</fullName>
    </submittedName>
</protein>
<reference evidence="1" key="1">
    <citation type="submission" date="2018-06" db="EMBL/GenBank/DDBJ databases">
        <authorList>
            <person name="Zhirakovskaya E."/>
        </authorList>
    </citation>
    <scope>NUCLEOTIDE SEQUENCE</scope>
</reference>
<accession>A0A3B1DFW9</accession>
<proteinExistence type="predicted"/>